<dbReference type="NCBIfam" id="NF001531">
    <property type="entry name" value="PRK00364.2-2"/>
    <property type="match status" value="1"/>
</dbReference>
<dbReference type="SUPFAM" id="SSF50129">
    <property type="entry name" value="GroES-like"/>
    <property type="match status" value="1"/>
</dbReference>
<dbReference type="AlphaFoldDB" id="A0A8J3MC44"/>
<feature type="compositionally biased region" description="Basic and acidic residues" evidence="5">
    <location>
        <begin position="123"/>
        <end position="132"/>
    </location>
</feature>
<dbReference type="SMART" id="SM00883">
    <property type="entry name" value="Cpn10"/>
    <property type="match status" value="1"/>
</dbReference>
<gene>
    <name evidence="3" type="primary">groES</name>
    <name evidence="3" type="synonym">groS</name>
    <name evidence="6" type="ORF">GCM10017056_47250</name>
</gene>
<dbReference type="GO" id="GO:0044183">
    <property type="term" value="F:protein folding chaperone"/>
    <property type="evidence" value="ECO:0007669"/>
    <property type="project" value="InterPro"/>
</dbReference>
<reference evidence="6" key="1">
    <citation type="journal article" date="2014" name="Int. J. Syst. Evol. Microbiol.">
        <title>Complete genome sequence of Corynebacterium casei LMG S-19264T (=DSM 44701T), isolated from a smear-ripened cheese.</title>
        <authorList>
            <consortium name="US DOE Joint Genome Institute (JGI-PGF)"/>
            <person name="Walter F."/>
            <person name="Albersmeier A."/>
            <person name="Kalinowski J."/>
            <person name="Ruckert C."/>
        </authorList>
    </citation>
    <scope>NUCLEOTIDE SEQUENCE</scope>
    <source>
        <strain evidence="6">KCTC 42650</strain>
    </source>
</reference>
<dbReference type="InterPro" id="IPR020818">
    <property type="entry name" value="Chaperonin_GroES"/>
</dbReference>
<reference evidence="6" key="2">
    <citation type="submission" date="2020-09" db="EMBL/GenBank/DDBJ databases">
        <authorList>
            <person name="Sun Q."/>
            <person name="Kim S."/>
        </authorList>
    </citation>
    <scope>NUCLEOTIDE SEQUENCE</scope>
    <source>
        <strain evidence="6">KCTC 42650</strain>
    </source>
</reference>
<feature type="compositionally biased region" description="Gly residues" evidence="5">
    <location>
        <begin position="134"/>
        <end position="143"/>
    </location>
</feature>
<dbReference type="PRINTS" id="PR00297">
    <property type="entry name" value="CHAPERONIN10"/>
</dbReference>
<evidence type="ECO:0000313" key="6">
    <source>
        <dbReference type="EMBL" id="GHF70792.1"/>
    </source>
</evidence>
<keyword evidence="3" id="KW-0963">Cytoplasm</keyword>
<dbReference type="HAMAP" id="MF_00580">
    <property type="entry name" value="CH10"/>
    <property type="match status" value="1"/>
</dbReference>
<dbReference type="EMBL" id="BNCJ01000026">
    <property type="protein sequence ID" value="GHF70792.1"/>
    <property type="molecule type" value="Genomic_DNA"/>
</dbReference>
<dbReference type="Pfam" id="PF00166">
    <property type="entry name" value="Cpn10"/>
    <property type="match status" value="1"/>
</dbReference>
<dbReference type="FunFam" id="2.30.33.40:FF:000001">
    <property type="entry name" value="10 kDa chaperonin"/>
    <property type="match status" value="1"/>
</dbReference>
<evidence type="ECO:0000256" key="4">
    <source>
        <dbReference type="RuleBase" id="RU000535"/>
    </source>
</evidence>
<keyword evidence="2 3" id="KW-0143">Chaperone</keyword>
<dbReference type="GO" id="GO:0051087">
    <property type="term" value="F:protein-folding chaperone binding"/>
    <property type="evidence" value="ECO:0007669"/>
    <property type="project" value="TreeGrafter"/>
</dbReference>
<comment type="function">
    <text evidence="3 4">Together with the chaperonin GroEL, plays an essential role in assisting protein folding. The GroEL-GroES system forms a nano-cage that allows encapsulation of the non-native substrate proteins and provides a physical environment optimized to promote and accelerate protein folding. GroES binds to the apical surface of the GroEL ring, thereby capping the opening of the GroEL channel.</text>
</comment>
<dbReference type="GO" id="GO:0005737">
    <property type="term" value="C:cytoplasm"/>
    <property type="evidence" value="ECO:0007669"/>
    <property type="project" value="UniProtKB-SubCell"/>
</dbReference>
<evidence type="ECO:0000256" key="5">
    <source>
        <dbReference type="SAM" id="MobiDB-lite"/>
    </source>
</evidence>
<keyword evidence="7" id="KW-1185">Reference proteome</keyword>
<proteinExistence type="inferred from homology"/>
<dbReference type="CDD" id="cd00320">
    <property type="entry name" value="cpn10"/>
    <property type="match status" value="1"/>
</dbReference>
<organism evidence="6 7">
    <name type="scientific">Seohaeicola zhoushanensis</name>
    <dbReference type="NCBI Taxonomy" id="1569283"/>
    <lineage>
        <taxon>Bacteria</taxon>
        <taxon>Pseudomonadati</taxon>
        <taxon>Pseudomonadota</taxon>
        <taxon>Alphaproteobacteria</taxon>
        <taxon>Rhodobacterales</taxon>
        <taxon>Roseobacteraceae</taxon>
        <taxon>Seohaeicola</taxon>
    </lineage>
</organism>
<dbReference type="InterPro" id="IPR011032">
    <property type="entry name" value="GroES-like_sf"/>
</dbReference>
<comment type="caution">
    <text evidence="6">The sequence shown here is derived from an EMBL/GenBank/DDBJ whole genome shotgun (WGS) entry which is preliminary data.</text>
</comment>
<dbReference type="GO" id="GO:0005524">
    <property type="term" value="F:ATP binding"/>
    <property type="evidence" value="ECO:0007669"/>
    <property type="project" value="InterPro"/>
</dbReference>
<dbReference type="Proteomes" id="UP000626220">
    <property type="component" value="Unassembled WGS sequence"/>
</dbReference>
<dbReference type="InterPro" id="IPR037124">
    <property type="entry name" value="Chaperonin_GroES_sf"/>
</dbReference>
<evidence type="ECO:0000313" key="7">
    <source>
        <dbReference type="Proteomes" id="UP000626220"/>
    </source>
</evidence>
<evidence type="ECO:0000256" key="3">
    <source>
        <dbReference type="HAMAP-Rule" id="MF_00580"/>
    </source>
</evidence>
<feature type="region of interest" description="Disordered" evidence="5">
    <location>
        <begin position="112"/>
        <end position="143"/>
    </location>
</feature>
<dbReference type="GO" id="GO:0046872">
    <property type="term" value="F:metal ion binding"/>
    <property type="evidence" value="ECO:0007669"/>
    <property type="project" value="TreeGrafter"/>
</dbReference>
<accession>A0A8J3MC44</accession>
<comment type="subunit">
    <text evidence="3">Heptamer of 7 subunits arranged in a ring. Interacts with the chaperonin GroEL.</text>
</comment>
<dbReference type="PANTHER" id="PTHR10772">
    <property type="entry name" value="10 KDA HEAT SHOCK PROTEIN"/>
    <property type="match status" value="1"/>
</dbReference>
<evidence type="ECO:0000256" key="1">
    <source>
        <dbReference type="ARBA" id="ARBA00006975"/>
    </source>
</evidence>
<protein>
    <recommendedName>
        <fullName evidence="3">Co-chaperonin GroES</fullName>
    </recommendedName>
    <alternativeName>
        <fullName evidence="3">10 kDa chaperonin</fullName>
    </alternativeName>
    <alternativeName>
        <fullName evidence="3">Chaperonin-10</fullName>
        <shortName evidence="3">Cpn10</shortName>
    </alternativeName>
</protein>
<dbReference type="GO" id="GO:0051082">
    <property type="term" value="F:unfolded protein binding"/>
    <property type="evidence" value="ECO:0007669"/>
    <property type="project" value="TreeGrafter"/>
</dbReference>
<comment type="subcellular location">
    <subcellularLocation>
        <location evidence="3">Cytoplasm</location>
    </subcellularLocation>
</comment>
<evidence type="ECO:0000256" key="2">
    <source>
        <dbReference type="ARBA" id="ARBA00023186"/>
    </source>
</evidence>
<name>A0A8J3MC44_9RHOB</name>
<sequence>MFTPLRDQVLVRRLERVDKTSGGLIIPENVKEKPQDGIVVSVGTGTRSENSDTIPMDVKAGDETLFGRWSGAEIRLDGEDFLIMKQGDVLGMVSCCRFRGHEDKIVTMRLETANEETEVQPRVQDRGRKAGDGPRCGGGAGRP</sequence>
<comment type="similarity">
    <text evidence="1 3 4">Belongs to the GroES chaperonin family.</text>
</comment>
<dbReference type="PANTHER" id="PTHR10772:SF63">
    <property type="entry name" value="20 KDA CHAPERONIN, CHLOROPLASTIC"/>
    <property type="match status" value="1"/>
</dbReference>
<dbReference type="Gene3D" id="2.30.33.40">
    <property type="entry name" value="GroES chaperonin"/>
    <property type="match status" value="1"/>
</dbReference>